<accession>A0A3S0I2T9</accession>
<dbReference type="RefSeq" id="WP_126293518.1">
    <property type="nucleotide sequence ID" value="NZ_RXNR01000012.1"/>
</dbReference>
<dbReference type="PANTHER" id="PTHR43245">
    <property type="entry name" value="BIFUNCTIONAL POLYMYXIN RESISTANCE PROTEIN ARNA"/>
    <property type="match status" value="1"/>
</dbReference>
<sequence>MKKKNVLFTGSTGYLGSYLVKKFVENGWYVFSLVRNKSKLDRLSSVVSKIRIIYSIEELISLNINIDLIVHCATNYGRKNETLEQIFQSNVVFPLKIFNYAKSQKKCDFINIDTILEKNTNNYSLSKKQFLEVIKLNEGELNGSIINIKFDHFYGPNDDPSKFVENIIKSCINNVKAIDLTYGEQKRDFIYIDDLIDALDIIVQKTINTENKTYKEFFIGTGKSITIRKLVELVHKYTNSKSSLNFGALPYRKNEVMDSNLDNSKVTALGWIPKISIEKGIQNCIASSRKVCD</sequence>
<evidence type="ECO:0000259" key="1">
    <source>
        <dbReference type="Pfam" id="PF01370"/>
    </source>
</evidence>
<feature type="domain" description="NAD-dependent epimerase/dehydratase" evidence="1">
    <location>
        <begin position="6"/>
        <end position="208"/>
    </location>
</feature>
<gene>
    <name evidence="2" type="ORF">EKG35_05900</name>
</gene>
<comment type="caution">
    <text evidence="2">The sequence shown here is derived from an EMBL/GenBank/DDBJ whole genome shotgun (WGS) entry which is preliminary data.</text>
</comment>
<keyword evidence="3" id="KW-1185">Reference proteome</keyword>
<dbReference type="SUPFAM" id="SSF51735">
    <property type="entry name" value="NAD(P)-binding Rossmann-fold domains"/>
    <property type="match status" value="1"/>
</dbReference>
<organism evidence="2 3">
    <name type="scientific">Lysinibacillus telephonicus</name>
    <dbReference type="NCBI Taxonomy" id="1714840"/>
    <lineage>
        <taxon>Bacteria</taxon>
        <taxon>Bacillati</taxon>
        <taxon>Bacillota</taxon>
        <taxon>Bacilli</taxon>
        <taxon>Bacillales</taxon>
        <taxon>Bacillaceae</taxon>
        <taxon>Lysinibacillus</taxon>
    </lineage>
</organism>
<reference evidence="2 3" key="1">
    <citation type="submission" date="2018-12" db="EMBL/GenBank/DDBJ databases">
        <authorList>
            <person name="Yu L."/>
        </authorList>
    </citation>
    <scope>NUCLEOTIDE SEQUENCE [LARGE SCALE GENOMIC DNA]</scope>
    <source>
        <strain evidence="2 3">S5H2222</strain>
    </source>
</reference>
<protein>
    <submittedName>
        <fullName evidence="2">NAD(P)-dependent oxidoreductase</fullName>
    </submittedName>
</protein>
<name>A0A3S0I2T9_9BACI</name>
<dbReference type="EMBL" id="RXNR01000012">
    <property type="protein sequence ID" value="RTQ94289.1"/>
    <property type="molecule type" value="Genomic_DNA"/>
</dbReference>
<dbReference type="PANTHER" id="PTHR43245:SF13">
    <property type="entry name" value="UDP-D-APIOSE_UDP-D-XYLOSE SYNTHASE 2"/>
    <property type="match status" value="1"/>
</dbReference>
<dbReference type="InterPro" id="IPR001509">
    <property type="entry name" value="Epimerase_deHydtase"/>
</dbReference>
<dbReference type="InterPro" id="IPR036291">
    <property type="entry name" value="NAD(P)-bd_dom_sf"/>
</dbReference>
<dbReference type="Gene3D" id="3.40.50.720">
    <property type="entry name" value="NAD(P)-binding Rossmann-like Domain"/>
    <property type="match status" value="1"/>
</dbReference>
<evidence type="ECO:0000313" key="2">
    <source>
        <dbReference type="EMBL" id="RTQ94289.1"/>
    </source>
</evidence>
<dbReference type="Proteomes" id="UP000276349">
    <property type="component" value="Unassembled WGS sequence"/>
</dbReference>
<evidence type="ECO:0000313" key="3">
    <source>
        <dbReference type="Proteomes" id="UP000276349"/>
    </source>
</evidence>
<dbReference type="OrthoDB" id="9771073at2"/>
<dbReference type="Pfam" id="PF01370">
    <property type="entry name" value="Epimerase"/>
    <property type="match status" value="1"/>
</dbReference>
<dbReference type="InterPro" id="IPR050177">
    <property type="entry name" value="Lipid_A_modif_metabolic_enz"/>
</dbReference>
<proteinExistence type="predicted"/>
<dbReference type="AlphaFoldDB" id="A0A3S0I2T9"/>